<sequence>MADRHSLITKWKNGKADKPLKWAAIMLGGGIALMALSDLNGYGSEPPEETGTKPVAAAETDLKKNYESELTRVLSEINGVSNVSVIVNLASSERSVYEKNIVSSNGNGDETTDEQMAVIRNGDVESPVMTETRKPDIQGVLIVAQGVDRVQVKKRMVEAVTRVLGVPMHRVAVMPGKTGGEN</sequence>
<name>A0A1E7DMW4_9BACI</name>
<dbReference type="OrthoDB" id="2381602at2"/>
<dbReference type="Proteomes" id="UP000095658">
    <property type="component" value="Unassembled WGS sequence"/>
</dbReference>
<gene>
    <name evidence="1" type="ORF">BA724_08960</name>
</gene>
<evidence type="ECO:0000313" key="2">
    <source>
        <dbReference type="Proteomes" id="UP000095658"/>
    </source>
</evidence>
<reference evidence="1 2" key="1">
    <citation type="submission" date="2016-06" db="EMBL/GenBank/DDBJ databases">
        <title>Domibacillus iocasae genome sequencing.</title>
        <authorList>
            <person name="Verma A."/>
            <person name="Pal Y."/>
            <person name="Ojha A.K."/>
            <person name="Krishnamurthi S."/>
        </authorList>
    </citation>
    <scope>NUCLEOTIDE SEQUENCE [LARGE SCALE GENOMIC DNA]</scope>
    <source>
        <strain evidence="1 2">DSM 29979</strain>
    </source>
</reference>
<proteinExistence type="predicted"/>
<comment type="caution">
    <text evidence="1">The sequence shown here is derived from an EMBL/GenBank/DDBJ whole genome shotgun (WGS) entry which is preliminary data.</text>
</comment>
<dbReference type="EMBL" id="MAMP01000022">
    <property type="protein sequence ID" value="OES44399.1"/>
    <property type="molecule type" value="Genomic_DNA"/>
</dbReference>
<evidence type="ECO:0000313" key="1">
    <source>
        <dbReference type="EMBL" id="OES44399.1"/>
    </source>
</evidence>
<dbReference type="RefSeq" id="WP_069938996.1">
    <property type="nucleotide sequence ID" value="NZ_MAMP01000022.1"/>
</dbReference>
<organism evidence="1 2">
    <name type="scientific">Domibacillus iocasae</name>
    <dbReference type="NCBI Taxonomy" id="1714016"/>
    <lineage>
        <taxon>Bacteria</taxon>
        <taxon>Bacillati</taxon>
        <taxon>Bacillota</taxon>
        <taxon>Bacilli</taxon>
        <taxon>Bacillales</taxon>
        <taxon>Bacillaceae</taxon>
        <taxon>Domibacillus</taxon>
    </lineage>
</organism>
<evidence type="ECO:0008006" key="3">
    <source>
        <dbReference type="Google" id="ProtNLM"/>
    </source>
</evidence>
<dbReference type="STRING" id="1714016.BA724_08960"/>
<accession>A0A1E7DMW4</accession>
<keyword evidence="2" id="KW-1185">Reference proteome</keyword>
<dbReference type="AlphaFoldDB" id="A0A1E7DMW4"/>
<protein>
    <recommendedName>
        <fullName evidence="3">Stage III sporulation protein AG</fullName>
    </recommendedName>
</protein>